<dbReference type="OrthoDB" id="4760590at2"/>
<evidence type="ECO:0000313" key="5">
    <source>
        <dbReference type="Proteomes" id="UP000186883"/>
    </source>
</evidence>
<dbReference type="InterPro" id="IPR036661">
    <property type="entry name" value="Luciferase-like_sf"/>
</dbReference>
<gene>
    <name evidence="3" type="ORF">ATP06_0220555</name>
    <name evidence="2" type="ORF">AVL48_05745</name>
</gene>
<dbReference type="NCBIfam" id="TIGR03620">
    <property type="entry name" value="F420_MSMEG_4141"/>
    <property type="match status" value="1"/>
</dbReference>
<dbReference type="InterPro" id="IPR011251">
    <property type="entry name" value="Luciferase-like_dom"/>
</dbReference>
<dbReference type="InterPro" id="IPR050564">
    <property type="entry name" value="F420-G6PD/mer"/>
</dbReference>
<reference evidence="2 4" key="1">
    <citation type="submission" date="2015-12" db="EMBL/GenBank/DDBJ databases">
        <title>Amycolatopsis regifaucium genome sequencing and assembly.</title>
        <authorList>
            <person name="Mayilraj S."/>
        </authorList>
    </citation>
    <scope>NUCLEOTIDE SEQUENCE [LARGE SCALE GENOMIC DNA]</scope>
    <source>
        <strain evidence="2 4">GY080</strain>
    </source>
</reference>
<protein>
    <submittedName>
        <fullName evidence="2">LLM class F420-dependent oxidoreductase</fullName>
    </submittedName>
</protein>
<reference evidence="3 5" key="2">
    <citation type="submission" date="2016-11" db="EMBL/GenBank/DDBJ databases">
        <title>Genome sequencing of Amycolatopsis regifaucium.</title>
        <authorList>
            <person name="Mayilraj S."/>
            <person name="Kaur N."/>
        </authorList>
    </citation>
    <scope>NUCLEOTIDE SEQUENCE [LARGE SCALE GENOMIC DNA]</scope>
    <source>
        <strain evidence="3 5">GY080</strain>
    </source>
</reference>
<evidence type="ECO:0000313" key="4">
    <source>
        <dbReference type="Proteomes" id="UP000076321"/>
    </source>
</evidence>
<feature type="domain" description="Luciferase-like" evidence="1">
    <location>
        <begin position="25"/>
        <end position="272"/>
    </location>
</feature>
<comment type="caution">
    <text evidence="2">The sequence shown here is derived from an EMBL/GenBank/DDBJ whole genome shotgun (WGS) entry which is preliminary data.</text>
</comment>
<dbReference type="Proteomes" id="UP000186883">
    <property type="component" value="Unassembled WGS sequence"/>
</dbReference>
<dbReference type="EMBL" id="LQCI01000034">
    <property type="protein sequence ID" value="KZB81510.1"/>
    <property type="molecule type" value="Genomic_DNA"/>
</dbReference>
<dbReference type="InterPro" id="IPR019922">
    <property type="entry name" value="Lucif-like_OxRdatse_MSMEG_4141"/>
</dbReference>
<evidence type="ECO:0000313" key="2">
    <source>
        <dbReference type="EMBL" id="KZB81510.1"/>
    </source>
</evidence>
<dbReference type="Gene3D" id="3.20.20.30">
    <property type="entry name" value="Luciferase-like domain"/>
    <property type="match status" value="1"/>
</dbReference>
<dbReference type="GO" id="GO:0016705">
    <property type="term" value="F:oxidoreductase activity, acting on paired donors, with incorporation or reduction of molecular oxygen"/>
    <property type="evidence" value="ECO:0007669"/>
    <property type="project" value="InterPro"/>
</dbReference>
<proteinExistence type="predicted"/>
<keyword evidence="5" id="KW-1185">Reference proteome</keyword>
<dbReference type="RefSeq" id="WP_061982045.1">
    <property type="nucleotide sequence ID" value="NZ_FOPQ01000003.1"/>
</dbReference>
<dbReference type="PANTHER" id="PTHR43244">
    <property type="match status" value="1"/>
</dbReference>
<dbReference type="Proteomes" id="UP000076321">
    <property type="component" value="Unassembled WGS sequence"/>
</dbReference>
<evidence type="ECO:0000313" key="3">
    <source>
        <dbReference type="EMBL" id="OKA06921.1"/>
    </source>
</evidence>
<dbReference type="SUPFAM" id="SSF51679">
    <property type="entry name" value="Bacterial luciferase-like"/>
    <property type="match status" value="1"/>
</dbReference>
<evidence type="ECO:0000259" key="1">
    <source>
        <dbReference type="Pfam" id="PF00296"/>
    </source>
</evidence>
<accession>A0A154MB55</accession>
<dbReference type="PANTHER" id="PTHR43244:SF2">
    <property type="entry name" value="CONSERVED HYPOTHETICAL ALANINE AND PROLINE-RICH PROTEIN"/>
    <property type="match status" value="1"/>
</dbReference>
<dbReference type="Pfam" id="PF00296">
    <property type="entry name" value="Bac_luciferase"/>
    <property type="match status" value="1"/>
</dbReference>
<dbReference type="AlphaFoldDB" id="A0A154MB55"/>
<name>A0A154MB55_9PSEU</name>
<sequence length="302" mass="33085">MNLIEETRDRLGPVGVWLPLGMVQPPPDEERRATRRLEELGYRTVWAGEGPGNRELFAHSAIALASTERVVLGTGIANIWSRPAYTTQAGGRTLAHAFPGRFVLGVGIGHAHQAAKSGSDYRPLEQTREYLAKMTEAAAEFPSPVPFPRVLAAVGPKMLELARDAADGAHPFAQPFEHTPYSREILGPDKLLIPTHSVLLGDREQARASVANDIELMKQYDVPHYFKGWKRLGYTDADIDGVSDRLVDGLVAWGDEEKIARRIKELVDAGADTVLVSPVGYELEVLLAQLERLAPALTAVTR</sequence>
<organism evidence="2 4">
    <name type="scientific">Amycolatopsis regifaucium</name>
    <dbReference type="NCBI Taxonomy" id="546365"/>
    <lineage>
        <taxon>Bacteria</taxon>
        <taxon>Bacillati</taxon>
        <taxon>Actinomycetota</taxon>
        <taxon>Actinomycetes</taxon>
        <taxon>Pseudonocardiales</taxon>
        <taxon>Pseudonocardiaceae</taxon>
        <taxon>Amycolatopsis</taxon>
    </lineage>
</organism>
<dbReference type="EMBL" id="LOBU02000014">
    <property type="protein sequence ID" value="OKA06921.1"/>
    <property type="molecule type" value="Genomic_DNA"/>
</dbReference>